<dbReference type="EMBL" id="ABEU02000012">
    <property type="status" value="NOT_ANNOTATED_CDS"/>
    <property type="molecule type" value="Genomic_DNA"/>
</dbReference>
<dbReference type="Gramene" id="Pp3c12_3470V3.2">
    <property type="protein sequence ID" value="Pp3c12_3470V3.2"/>
    <property type="gene ID" value="Pp3c12_3470"/>
</dbReference>
<reference evidence="3" key="3">
    <citation type="submission" date="2020-12" db="UniProtKB">
        <authorList>
            <consortium name="EnsemblPlants"/>
        </authorList>
    </citation>
    <scope>IDENTIFICATION</scope>
</reference>
<keyword evidence="4" id="KW-1185">Reference proteome</keyword>
<dbReference type="SUPFAM" id="SSF58038">
    <property type="entry name" value="SNARE fusion complex"/>
    <property type="match status" value="1"/>
</dbReference>
<dbReference type="AlphaFoldDB" id="A0A7I4ALF1"/>
<feature type="domain" description="T-SNARE coiled-coil homology" evidence="2">
    <location>
        <begin position="17"/>
        <end position="55"/>
    </location>
</feature>
<reference evidence="3 4" key="2">
    <citation type="journal article" date="2018" name="Plant J.">
        <title>The Physcomitrella patens chromosome-scale assembly reveals moss genome structure and evolution.</title>
        <authorList>
            <person name="Lang D."/>
            <person name="Ullrich K.K."/>
            <person name="Murat F."/>
            <person name="Fuchs J."/>
            <person name="Jenkins J."/>
            <person name="Haas F.B."/>
            <person name="Piednoel M."/>
            <person name="Gundlach H."/>
            <person name="Van Bel M."/>
            <person name="Meyberg R."/>
            <person name="Vives C."/>
            <person name="Morata J."/>
            <person name="Symeonidi A."/>
            <person name="Hiss M."/>
            <person name="Muchero W."/>
            <person name="Kamisugi Y."/>
            <person name="Saleh O."/>
            <person name="Blanc G."/>
            <person name="Decker E.L."/>
            <person name="van Gessel N."/>
            <person name="Grimwood J."/>
            <person name="Hayes R.D."/>
            <person name="Graham S.W."/>
            <person name="Gunter L.E."/>
            <person name="McDaniel S.F."/>
            <person name="Hoernstein S.N.W."/>
            <person name="Larsson A."/>
            <person name="Li F.W."/>
            <person name="Perroud P.F."/>
            <person name="Phillips J."/>
            <person name="Ranjan P."/>
            <person name="Rokshar D.S."/>
            <person name="Rothfels C.J."/>
            <person name="Schneider L."/>
            <person name="Shu S."/>
            <person name="Stevenson D.W."/>
            <person name="Thummler F."/>
            <person name="Tillich M."/>
            <person name="Villarreal Aguilar J.C."/>
            <person name="Widiez T."/>
            <person name="Wong G.K."/>
            <person name="Wymore A."/>
            <person name="Zhang Y."/>
            <person name="Zimmer A.D."/>
            <person name="Quatrano R.S."/>
            <person name="Mayer K.F.X."/>
            <person name="Goodstein D."/>
            <person name="Casacuberta J.M."/>
            <person name="Vandepoele K."/>
            <person name="Reski R."/>
            <person name="Cuming A.C."/>
            <person name="Tuskan G.A."/>
            <person name="Maumus F."/>
            <person name="Salse J."/>
            <person name="Schmutz J."/>
            <person name="Rensing S.A."/>
        </authorList>
    </citation>
    <scope>NUCLEOTIDE SEQUENCE [LARGE SCALE GENOMIC DNA]</scope>
    <source>
        <strain evidence="3 4">cv. Gransden 2004</strain>
    </source>
</reference>
<keyword evidence="1" id="KW-0653">Protein transport</keyword>
<organism evidence="3 4">
    <name type="scientific">Physcomitrium patens</name>
    <name type="common">Spreading-leaved earth moss</name>
    <name type="synonym">Physcomitrella patens</name>
    <dbReference type="NCBI Taxonomy" id="3218"/>
    <lineage>
        <taxon>Eukaryota</taxon>
        <taxon>Viridiplantae</taxon>
        <taxon>Streptophyta</taxon>
        <taxon>Embryophyta</taxon>
        <taxon>Bryophyta</taxon>
        <taxon>Bryophytina</taxon>
        <taxon>Bryopsida</taxon>
        <taxon>Funariidae</taxon>
        <taxon>Funariales</taxon>
        <taxon>Funariaceae</taxon>
        <taxon>Physcomitrium</taxon>
    </lineage>
</organism>
<evidence type="ECO:0000256" key="1">
    <source>
        <dbReference type="ARBA" id="ARBA00022927"/>
    </source>
</evidence>
<accession>A0A7I4ALF1</accession>
<proteinExistence type="predicted"/>
<dbReference type="Pfam" id="PF05739">
    <property type="entry name" value="SNARE"/>
    <property type="match status" value="1"/>
</dbReference>
<evidence type="ECO:0000313" key="4">
    <source>
        <dbReference type="Proteomes" id="UP000006727"/>
    </source>
</evidence>
<dbReference type="GO" id="GO:0015031">
    <property type="term" value="P:protein transport"/>
    <property type="evidence" value="ECO:0007669"/>
    <property type="project" value="UniProtKB-KW"/>
</dbReference>
<protein>
    <recommendedName>
        <fullName evidence="2">t-SNARE coiled-coil homology domain-containing protein</fullName>
    </recommendedName>
</protein>
<evidence type="ECO:0000259" key="2">
    <source>
        <dbReference type="Pfam" id="PF05739"/>
    </source>
</evidence>
<reference evidence="3 4" key="1">
    <citation type="journal article" date="2008" name="Science">
        <title>The Physcomitrella genome reveals evolutionary insights into the conquest of land by plants.</title>
        <authorList>
            <person name="Rensing S."/>
            <person name="Lang D."/>
            <person name="Zimmer A."/>
            <person name="Terry A."/>
            <person name="Salamov A."/>
            <person name="Shapiro H."/>
            <person name="Nishiyama T."/>
            <person name="Perroud P.-F."/>
            <person name="Lindquist E."/>
            <person name="Kamisugi Y."/>
            <person name="Tanahashi T."/>
            <person name="Sakakibara K."/>
            <person name="Fujita T."/>
            <person name="Oishi K."/>
            <person name="Shin-I T."/>
            <person name="Kuroki Y."/>
            <person name="Toyoda A."/>
            <person name="Suzuki Y."/>
            <person name="Hashimoto A."/>
            <person name="Yamaguchi K."/>
            <person name="Sugano A."/>
            <person name="Kohara Y."/>
            <person name="Fujiyama A."/>
            <person name="Anterola A."/>
            <person name="Aoki S."/>
            <person name="Ashton N."/>
            <person name="Barbazuk W.B."/>
            <person name="Barker E."/>
            <person name="Bennetzen J."/>
            <person name="Bezanilla M."/>
            <person name="Blankenship R."/>
            <person name="Cho S.H."/>
            <person name="Dutcher S."/>
            <person name="Estelle M."/>
            <person name="Fawcett J.A."/>
            <person name="Gundlach H."/>
            <person name="Hanada K."/>
            <person name="Heyl A."/>
            <person name="Hicks K.A."/>
            <person name="Hugh J."/>
            <person name="Lohr M."/>
            <person name="Mayer K."/>
            <person name="Melkozernov A."/>
            <person name="Murata T."/>
            <person name="Nelson D."/>
            <person name="Pils B."/>
            <person name="Prigge M."/>
            <person name="Reiss B."/>
            <person name="Renner T."/>
            <person name="Rombauts S."/>
            <person name="Rushton P."/>
            <person name="Sanderfoot A."/>
            <person name="Schween G."/>
            <person name="Shiu S.-H."/>
            <person name="Stueber K."/>
            <person name="Theodoulou F.L."/>
            <person name="Tu H."/>
            <person name="Van de Peer Y."/>
            <person name="Verrier P.J."/>
            <person name="Waters E."/>
            <person name="Wood A."/>
            <person name="Yang L."/>
            <person name="Cove D."/>
            <person name="Cuming A."/>
            <person name="Hasebe M."/>
            <person name="Lucas S."/>
            <person name="Mishler D.B."/>
            <person name="Reski R."/>
            <person name="Grigoriev I."/>
            <person name="Quatrano R.S."/>
            <person name="Boore J.L."/>
        </authorList>
    </citation>
    <scope>NUCLEOTIDE SEQUENCE [LARGE SCALE GENOMIC DNA]</scope>
    <source>
        <strain evidence="3 4">cv. Gransden 2004</strain>
    </source>
</reference>
<dbReference type="Gene3D" id="1.20.5.110">
    <property type="match status" value="1"/>
</dbReference>
<sequence>MELEGVALIISNQGYNIDDIEANIESSASSTVQANIHLIRAAKSQKLSAYWKCYI</sequence>
<evidence type="ECO:0000313" key="3">
    <source>
        <dbReference type="EnsemblPlants" id="Pp3c12_3470V3.2"/>
    </source>
</evidence>
<keyword evidence="1" id="KW-0813">Transport</keyword>
<dbReference type="Proteomes" id="UP000006727">
    <property type="component" value="Chromosome 12"/>
</dbReference>
<dbReference type="EnsemblPlants" id="Pp3c12_3470V3.2">
    <property type="protein sequence ID" value="Pp3c12_3470V3.2"/>
    <property type="gene ID" value="Pp3c12_3470"/>
</dbReference>
<name>A0A7I4ALF1_PHYPA</name>
<dbReference type="InterPro" id="IPR000727">
    <property type="entry name" value="T_SNARE_dom"/>
</dbReference>